<comment type="subcellular location">
    <subcellularLocation>
        <location evidence="1">Cell inner membrane</location>
        <topology evidence="1">Single-pass type II membrane protein</topology>
        <orientation evidence="1">Periplasmic side</orientation>
    </subcellularLocation>
</comment>
<keyword evidence="5 13" id="KW-1133">Transmembrane helix</keyword>
<evidence type="ECO:0000256" key="4">
    <source>
        <dbReference type="ARBA" id="ARBA00022692"/>
    </source>
</evidence>
<evidence type="ECO:0000256" key="9">
    <source>
        <dbReference type="ARBA" id="ARBA00040743"/>
    </source>
</evidence>
<dbReference type="GO" id="GO:0003755">
    <property type="term" value="F:peptidyl-prolyl cis-trans isomerase activity"/>
    <property type="evidence" value="ECO:0007669"/>
    <property type="project" value="UniProtKB-KW"/>
</dbReference>
<evidence type="ECO:0000313" key="15">
    <source>
        <dbReference type="EMBL" id="TXC75615.1"/>
    </source>
</evidence>
<protein>
    <recommendedName>
        <fullName evidence="9">Periplasmic chaperone PpiD</fullName>
    </recommendedName>
    <alternativeName>
        <fullName evidence="10">Periplasmic folding chaperone</fullName>
    </alternativeName>
</protein>
<dbReference type="Pfam" id="PF13616">
    <property type="entry name" value="Rotamase_3"/>
    <property type="match status" value="1"/>
</dbReference>
<dbReference type="OrthoDB" id="9812372at2"/>
<dbReference type="GO" id="GO:0005886">
    <property type="term" value="C:plasma membrane"/>
    <property type="evidence" value="ECO:0007669"/>
    <property type="project" value="UniProtKB-SubCell"/>
</dbReference>
<comment type="similarity">
    <text evidence="8">Belongs to the PpiD chaperone family.</text>
</comment>
<evidence type="ECO:0000256" key="13">
    <source>
        <dbReference type="SAM" id="Phobius"/>
    </source>
</evidence>
<feature type="coiled-coil region" evidence="12">
    <location>
        <begin position="252"/>
        <end position="279"/>
    </location>
</feature>
<dbReference type="InterPro" id="IPR052029">
    <property type="entry name" value="PpiD_chaperone"/>
</dbReference>
<dbReference type="RefSeq" id="WP_147015387.1">
    <property type="nucleotide sequence ID" value="NZ_VORB01000012.1"/>
</dbReference>
<dbReference type="Proteomes" id="UP000321168">
    <property type="component" value="Unassembled WGS sequence"/>
</dbReference>
<dbReference type="Pfam" id="PF13623">
    <property type="entry name" value="SurA_N_2"/>
    <property type="match status" value="1"/>
</dbReference>
<dbReference type="SUPFAM" id="SSF109998">
    <property type="entry name" value="Triger factor/SurA peptide-binding domain-like"/>
    <property type="match status" value="1"/>
</dbReference>
<evidence type="ECO:0000313" key="16">
    <source>
        <dbReference type="Proteomes" id="UP000321168"/>
    </source>
</evidence>
<dbReference type="EMBL" id="VORB01000012">
    <property type="protein sequence ID" value="TXC75615.1"/>
    <property type="molecule type" value="Genomic_DNA"/>
</dbReference>
<evidence type="ECO:0000259" key="14">
    <source>
        <dbReference type="PROSITE" id="PS50198"/>
    </source>
</evidence>
<evidence type="ECO:0000256" key="1">
    <source>
        <dbReference type="ARBA" id="ARBA00004382"/>
    </source>
</evidence>
<dbReference type="InterPro" id="IPR027304">
    <property type="entry name" value="Trigger_fact/SurA_dom_sf"/>
</dbReference>
<keyword evidence="3" id="KW-0997">Cell inner membrane</keyword>
<dbReference type="PANTHER" id="PTHR47529:SF1">
    <property type="entry name" value="PERIPLASMIC CHAPERONE PPID"/>
    <property type="match status" value="1"/>
</dbReference>
<evidence type="ECO:0000256" key="6">
    <source>
        <dbReference type="ARBA" id="ARBA00023136"/>
    </source>
</evidence>
<evidence type="ECO:0000256" key="11">
    <source>
        <dbReference type="PROSITE-ProRule" id="PRU00278"/>
    </source>
</evidence>
<evidence type="ECO:0000256" key="12">
    <source>
        <dbReference type="SAM" id="Coils"/>
    </source>
</evidence>
<keyword evidence="12" id="KW-0175">Coiled coil</keyword>
<evidence type="ECO:0000256" key="3">
    <source>
        <dbReference type="ARBA" id="ARBA00022519"/>
    </source>
</evidence>
<keyword evidence="11" id="KW-0697">Rotamase</keyword>
<dbReference type="PROSITE" id="PS50198">
    <property type="entry name" value="PPIC_PPIASE_2"/>
    <property type="match status" value="1"/>
</dbReference>
<keyword evidence="16" id="KW-1185">Reference proteome</keyword>
<dbReference type="Gene3D" id="3.10.50.40">
    <property type="match status" value="1"/>
</dbReference>
<keyword evidence="4 13" id="KW-0812">Transmembrane</keyword>
<evidence type="ECO:0000256" key="8">
    <source>
        <dbReference type="ARBA" id="ARBA00038408"/>
    </source>
</evidence>
<reference evidence="15 16" key="1">
    <citation type="submission" date="2019-08" db="EMBL/GenBank/DDBJ databases">
        <title>Genome of Luteibaculum oceani JCM 18817.</title>
        <authorList>
            <person name="Bowman J.P."/>
        </authorList>
    </citation>
    <scope>NUCLEOTIDE SEQUENCE [LARGE SCALE GENOMIC DNA]</scope>
    <source>
        <strain evidence="15 16">JCM 18817</strain>
    </source>
</reference>
<evidence type="ECO:0000256" key="2">
    <source>
        <dbReference type="ARBA" id="ARBA00022475"/>
    </source>
</evidence>
<feature type="transmembrane region" description="Helical" evidence="13">
    <location>
        <begin position="12"/>
        <end position="31"/>
    </location>
</feature>
<sequence length="690" mass="77112">MATIGKIRKRSGLLLIVIGGAMAAFILGDFFSGGGGRQEIIVGEIDGNEIDTREFEYRVEEIAEAQKSVGATVNENTKQQLREQVWNQFIRENTISKEIEALGLSVPREEYDDVRFGSNILEFIRTNQQFQNPETGQFEPNNVRQFFAVIQEQYPMYWKLQKENVIETRLNQKYFNLIEKGIYVNQVQGKHNYVALNKQFAFDYVMKNYNAVSDSLISFTEDELEDYYNEHKSEARFKQAESRSIDFIVFQKTATQEDRDAIRRELVDLKNEFAQTDNDTDFVMLNGDVQFYRPLVYTEGSTDATTDSLILNASVGSVVGPYEQAGAMKISKVVVNGKVPEVNARHILLKPTGTETIEDIEAKADSLIRVIKKNKNFEALAAQISEDRGSAANGGNLDWFGKGQMVAPFEKAAFDAKKGELTKATSQFGVHVIEVLDRREVEQVQLATISRAIQASTETIEEVYNTASEFSISNDNEEAFYAAAEEKGYQVREANDVAPGSTFLPGLGANAQKVARWMIGAELGQVSEPLELDNQFVVAILTDISEEGEPSLEKVRAQMQRELLREKKAEKLMAEMKGSDLQEIATAVESTVKQATSTFSSVTIAGAGREPKVVGQIATLPEGSVSVPLKGELGVYVVKVTSVTEPAETTSYASNIISERRKLVQRTQNSAYQALVDKADIKDERYKYFY</sequence>
<gene>
    <name evidence="15" type="ORF">FRX97_11590</name>
</gene>
<comment type="caution">
    <text evidence="15">The sequence shown here is derived from an EMBL/GenBank/DDBJ whole genome shotgun (WGS) entry which is preliminary data.</text>
</comment>
<keyword evidence="11" id="KW-0413">Isomerase</keyword>
<evidence type="ECO:0000256" key="7">
    <source>
        <dbReference type="ARBA" id="ARBA00023186"/>
    </source>
</evidence>
<dbReference type="Pfam" id="PF13145">
    <property type="entry name" value="Rotamase_2"/>
    <property type="match status" value="1"/>
</dbReference>
<dbReference type="SUPFAM" id="SSF54534">
    <property type="entry name" value="FKBP-like"/>
    <property type="match status" value="1"/>
</dbReference>
<keyword evidence="2" id="KW-1003">Cell membrane</keyword>
<feature type="domain" description="PpiC" evidence="14">
    <location>
        <begin position="339"/>
        <end position="437"/>
    </location>
</feature>
<dbReference type="InterPro" id="IPR000297">
    <property type="entry name" value="PPIase_PpiC"/>
</dbReference>
<name>A0A5C6UY98_9FLAO</name>
<evidence type="ECO:0000256" key="5">
    <source>
        <dbReference type="ARBA" id="ARBA00022989"/>
    </source>
</evidence>
<proteinExistence type="inferred from homology"/>
<keyword evidence="6 13" id="KW-0472">Membrane</keyword>
<dbReference type="AlphaFoldDB" id="A0A5C6UY98"/>
<keyword evidence="7" id="KW-0143">Chaperone</keyword>
<organism evidence="15 16">
    <name type="scientific">Luteibaculum oceani</name>
    <dbReference type="NCBI Taxonomy" id="1294296"/>
    <lineage>
        <taxon>Bacteria</taxon>
        <taxon>Pseudomonadati</taxon>
        <taxon>Bacteroidota</taxon>
        <taxon>Flavobacteriia</taxon>
        <taxon>Flavobacteriales</taxon>
        <taxon>Luteibaculaceae</taxon>
        <taxon>Luteibaculum</taxon>
    </lineage>
</organism>
<accession>A0A5C6UY98</accession>
<evidence type="ECO:0000256" key="10">
    <source>
        <dbReference type="ARBA" id="ARBA00042775"/>
    </source>
</evidence>
<dbReference type="InterPro" id="IPR046357">
    <property type="entry name" value="PPIase_dom_sf"/>
</dbReference>
<dbReference type="PANTHER" id="PTHR47529">
    <property type="entry name" value="PEPTIDYL-PROLYL CIS-TRANS ISOMERASE D"/>
    <property type="match status" value="1"/>
</dbReference>